<protein>
    <submittedName>
        <fullName evidence="2">Helix-turn-helix protein</fullName>
    </submittedName>
</protein>
<dbReference type="InterPro" id="IPR010982">
    <property type="entry name" value="Lambda_DNA-bd_dom_sf"/>
</dbReference>
<keyword evidence="3" id="KW-1185">Reference proteome</keyword>
<dbReference type="Proteomes" id="UP000268727">
    <property type="component" value="Unassembled WGS sequence"/>
</dbReference>
<feature type="domain" description="HTH cro/C1-type" evidence="1">
    <location>
        <begin position="17"/>
        <end position="72"/>
    </location>
</feature>
<evidence type="ECO:0000313" key="2">
    <source>
        <dbReference type="EMBL" id="ROP38721.1"/>
    </source>
</evidence>
<gene>
    <name evidence="2" type="ORF">EDD40_4084</name>
</gene>
<dbReference type="InterPro" id="IPR043917">
    <property type="entry name" value="DUF5753"/>
</dbReference>
<reference evidence="2 3" key="1">
    <citation type="submission" date="2018-11" db="EMBL/GenBank/DDBJ databases">
        <title>Sequencing the genomes of 1000 actinobacteria strains.</title>
        <authorList>
            <person name="Klenk H.-P."/>
        </authorList>
    </citation>
    <scope>NUCLEOTIDE SEQUENCE [LARGE SCALE GENOMIC DNA]</scope>
    <source>
        <strain evidence="2 3">DSM 44231</strain>
    </source>
</reference>
<organism evidence="2 3">
    <name type="scientific">Saccharothrix texasensis</name>
    <dbReference type="NCBI Taxonomy" id="103734"/>
    <lineage>
        <taxon>Bacteria</taxon>
        <taxon>Bacillati</taxon>
        <taxon>Actinomycetota</taxon>
        <taxon>Actinomycetes</taxon>
        <taxon>Pseudonocardiales</taxon>
        <taxon>Pseudonocardiaceae</taxon>
        <taxon>Saccharothrix</taxon>
    </lineage>
</organism>
<dbReference type="Pfam" id="PF13560">
    <property type="entry name" value="HTH_31"/>
    <property type="match status" value="1"/>
</dbReference>
<name>A0A3N1H8F7_9PSEU</name>
<dbReference type="Pfam" id="PF19054">
    <property type="entry name" value="DUF5753"/>
    <property type="match status" value="1"/>
</dbReference>
<comment type="caution">
    <text evidence="2">The sequence shown here is derived from an EMBL/GenBank/DDBJ whole genome shotgun (WGS) entry which is preliminary data.</text>
</comment>
<dbReference type="OrthoDB" id="3436002at2"/>
<dbReference type="GO" id="GO:0003677">
    <property type="term" value="F:DNA binding"/>
    <property type="evidence" value="ECO:0007669"/>
    <property type="project" value="InterPro"/>
</dbReference>
<accession>A0A3N1H8F7</accession>
<evidence type="ECO:0000259" key="1">
    <source>
        <dbReference type="SMART" id="SM00530"/>
    </source>
</evidence>
<dbReference type="InterPro" id="IPR001387">
    <property type="entry name" value="Cro/C1-type_HTH"/>
</dbReference>
<sequence>MARRAGTSVRSRRLAHVLKKLRATSGISTDAVGEAVDMSGSKISRIETSGAGIYLDDLEKLLDFYKVARKQRVELLDLARHAEQRGMLRMNNNQKVHEDWQTWADFEAEASSLLNYEPLMIPGLLQTPEYARAIIKATGHALTDAQVDALVASRMARQGLLNRSTPLRLSVIIEQGVLERPFHDQGAQRRQIRHLIDAGERSNITVRVVPTDAELHGGLNGPFVILEYDDDPSLVLLENKVASLFIDEDDQIEVFEATWAALRRSAYTAEETLDYLKGLA</sequence>
<dbReference type="Gene3D" id="1.10.260.40">
    <property type="entry name" value="lambda repressor-like DNA-binding domains"/>
    <property type="match status" value="1"/>
</dbReference>
<dbReference type="SUPFAM" id="SSF47413">
    <property type="entry name" value="lambda repressor-like DNA-binding domains"/>
    <property type="match status" value="1"/>
</dbReference>
<dbReference type="CDD" id="cd00093">
    <property type="entry name" value="HTH_XRE"/>
    <property type="match status" value="1"/>
</dbReference>
<dbReference type="SMART" id="SM00530">
    <property type="entry name" value="HTH_XRE"/>
    <property type="match status" value="1"/>
</dbReference>
<evidence type="ECO:0000313" key="3">
    <source>
        <dbReference type="Proteomes" id="UP000268727"/>
    </source>
</evidence>
<proteinExistence type="predicted"/>
<dbReference type="AlphaFoldDB" id="A0A3N1H8F7"/>
<dbReference type="EMBL" id="RJKM01000001">
    <property type="protein sequence ID" value="ROP38721.1"/>
    <property type="molecule type" value="Genomic_DNA"/>
</dbReference>
<dbReference type="RefSeq" id="WP_123744321.1">
    <property type="nucleotide sequence ID" value="NZ_RJKM01000001.1"/>
</dbReference>